<dbReference type="InterPro" id="IPR014729">
    <property type="entry name" value="Rossmann-like_a/b/a_fold"/>
</dbReference>
<keyword evidence="4" id="KW-1185">Reference proteome</keyword>
<dbReference type="AlphaFoldDB" id="A0A8U0HW27"/>
<dbReference type="Proteomes" id="UP000830729">
    <property type="component" value="Chromosome"/>
</dbReference>
<feature type="domain" description="UspA" evidence="2">
    <location>
        <begin position="1"/>
        <end position="142"/>
    </location>
</feature>
<protein>
    <submittedName>
        <fullName evidence="3">Universal stress protein</fullName>
    </submittedName>
</protein>
<dbReference type="CDD" id="cd00293">
    <property type="entry name" value="USP-like"/>
    <property type="match status" value="1"/>
</dbReference>
<dbReference type="InterPro" id="IPR006016">
    <property type="entry name" value="UspA"/>
</dbReference>
<evidence type="ECO:0000256" key="1">
    <source>
        <dbReference type="ARBA" id="ARBA00008791"/>
    </source>
</evidence>
<gene>
    <name evidence="3" type="ORF">M0R89_02540</name>
</gene>
<dbReference type="PANTHER" id="PTHR46268:SF24">
    <property type="entry name" value="UNIVERSAL STRESS PROTEIN"/>
    <property type="match status" value="1"/>
</dbReference>
<dbReference type="KEGG" id="halx:M0R89_02540"/>
<dbReference type="Gene3D" id="3.40.50.620">
    <property type="entry name" value="HUPs"/>
    <property type="match status" value="1"/>
</dbReference>
<dbReference type="Pfam" id="PF00582">
    <property type="entry name" value="Usp"/>
    <property type="match status" value="1"/>
</dbReference>
<dbReference type="InterPro" id="IPR006015">
    <property type="entry name" value="Universal_stress_UspA"/>
</dbReference>
<evidence type="ECO:0000313" key="4">
    <source>
        <dbReference type="Proteomes" id="UP000830729"/>
    </source>
</evidence>
<name>A0A8U0HW27_9EURY</name>
<dbReference type="GeneID" id="72184041"/>
<accession>A0A8U0HW27</accession>
<dbReference type="RefSeq" id="WP_248650996.1">
    <property type="nucleotide sequence ID" value="NZ_CP096659.1"/>
</dbReference>
<dbReference type="SUPFAM" id="SSF52402">
    <property type="entry name" value="Adenine nucleotide alpha hydrolases-like"/>
    <property type="match status" value="1"/>
</dbReference>
<sequence>MTKRILVPVDGSSQSDDALEYALEEFADDDITLLHVIDPIDAGYSAPVGIPGGSEEWYEEAKADSEAMFDEARAVADEYGVTLDSATEMGRPSQTIVEYAEDEGFDQIVMGSHGRSGVSRILLGSVAETVVRRASMPVTVVR</sequence>
<dbReference type="EMBL" id="CP096659">
    <property type="protein sequence ID" value="UPV74953.1"/>
    <property type="molecule type" value="Genomic_DNA"/>
</dbReference>
<evidence type="ECO:0000259" key="2">
    <source>
        <dbReference type="Pfam" id="PF00582"/>
    </source>
</evidence>
<evidence type="ECO:0000313" key="3">
    <source>
        <dbReference type="EMBL" id="UPV74953.1"/>
    </source>
</evidence>
<organism evidence="3 4">
    <name type="scientific">Halorussus limi</name>
    <dbReference type="NCBI Taxonomy" id="2938695"/>
    <lineage>
        <taxon>Archaea</taxon>
        <taxon>Methanobacteriati</taxon>
        <taxon>Methanobacteriota</taxon>
        <taxon>Stenosarchaea group</taxon>
        <taxon>Halobacteria</taxon>
        <taxon>Halobacteriales</taxon>
        <taxon>Haladaptataceae</taxon>
        <taxon>Halorussus</taxon>
    </lineage>
</organism>
<comment type="similarity">
    <text evidence="1">Belongs to the universal stress protein A family.</text>
</comment>
<reference evidence="3 4" key="1">
    <citation type="submission" date="2022-04" db="EMBL/GenBank/DDBJ databases">
        <title>Diverse halophilic archaea isolated from saline environments.</title>
        <authorList>
            <person name="Cui H.-L."/>
        </authorList>
    </citation>
    <scope>NUCLEOTIDE SEQUENCE [LARGE SCALE GENOMIC DNA]</scope>
    <source>
        <strain evidence="3 4">XZYJT49</strain>
    </source>
</reference>
<dbReference type="PANTHER" id="PTHR46268">
    <property type="entry name" value="STRESS RESPONSE PROTEIN NHAX"/>
    <property type="match status" value="1"/>
</dbReference>
<proteinExistence type="inferred from homology"/>
<dbReference type="PRINTS" id="PR01438">
    <property type="entry name" value="UNVRSLSTRESS"/>
</dbReference>